<proteinExistence type="predicted"/>
<evidence type="ECO:0000256" key="4">
    <source>
        <dbReference type="ARBA" id="ARBA00022692"/>
    </source>
</evidence>
<feature type="transmembrane region" description="Helical" evidence="7">
    <location>
        <begin position="97"/>
        <end position="115"/>
    </location>
</feature>
<dbReference type="GO" id="GO:0005886">
    <property type="term" value="C:plasma membrane"/>
    <property type="evidence" value="ECO:0007669"/>
    <property type="project" value="UniProtKB-SubCell"/>
</dbReference>
<evidence type="ECO:0000256" key="6">
    <source>
        <dbReference type="ARBA" id="ARBA00023136"/>
    </source>
</evidence>
<organism evidence="8 9">
    <name type="scientific">Thalassovita taeanensis</name>
    <dbReference type="NCBI Taxonomy" id="657014"/>
    <lineage>
        <taxon>Bacteria</taxon>
        <taxon>Pseudomonadati</taxon>
        <taxon>Pseudomonadota</taxon>
        <taxon>Alphaproteobacteria</taxon>
        <taxon>Rhodobacterales</taxon>
        <taxon>Roseobacteraceae</taxon>
        <taxon>Thalassovita</taxon>
    </lineage>
</organism>
<feature type="transmembrane region" description="Helical" evidence="7">
    <location>
        <begin position="350"/>
        <end position="371"/>
    </location>
</feature>
<dbReference type="RefSeq" id="WP_090268117.1">
    <property type="nucleotide sequence ID" value="NZ_FOEP01000002.1"/>
</dbReference>
<feature type="transmembrane region" description="Helical" evidence="7">
    <location>
        <begin position="383"/>
        <end position="408"/>
    </location>
</feature>
<dbReference type="InterPro" id="IPR002528">
    <property type="entry name" value="MATE_fam"/>
</dbReference>
<dbReference type="InterPro" id="IPR052031">
    <property type="entry name" value="Membrane_Transporter-Flippase"/>
</dbReference>
<accession>A0A1H9AEN3</accession>
<evidence type="ECO:0000313" key="9">
    <source>
        <dbReference type="Proteomes" id="UP000198634"/>
    </source>
</evidence>
<dbReference type="PANTHER" id="PTHR43549:SF3">
    <property type="entry name" value="MULTIDRUG RESISTANCE PROTEIN YPNP-RELATED"/>
    <property type="match status" value="1"/>
</dbReference>
<evidence type="ECO:0000256" key="3">
    <source>
        <dbReference type="ARBA" id="ARBA00022475"/>
    </source>
</evidence>
<evidence type="ECO:0000256" key="2">
    <source>
        <dbReference type="ARBA" id="ARBA00022448"/>
    </source>
</evidence>
<dbReference type="InterPro" id="IPR048279">
    <property type="entry name" value="MdtK-like"/>
</dbReference>
<dbReference type="PIRSF" id="PIRSF006603">
    <property type="entry name" value="DinF"/>
    <property type="match status" value="1"/>
</dbReference>
<keyword evidence="4 7" id="KW-0812">Transmembrane</keyword>
<dbReference type="Proteomes" id="UP000198634">
    <property type="component" value="Unassembled WGS sequence"/>
</dbReference>
<dbReference type="STRING" id="657014.SAMN04488092_102104"/>
<evidence type="ECO:0000313" key="8">
    <source>
        <dbReference type="EMBL" id="SEP74883.1"/>
    </source>
</evidence>
<dbReference type="AlphaFoldDB" id="A0A1H9AEN3"/>
<keyword evidence="3" id="KW-1003">Cell membrane</keyword>
<evidence type="ECO:0000256" key="7">
    <source>
        <dbReference type="SAM" id="Phobius"/>
    </source>
</evidence>
<keyword evidence="2" id="KW-0813">Transport</keyword>
<name>A0A1H9AEN3_9RHOB</name>
<dbReference type="OrthoDB" id="9806302at2"/>
<dbReference type="GO" id="GO:0015297">
    <property type="term" value="F:antiporter activity"/>
    <property type="evidence" value="ECO:0007669"/>
    <property type="project" value="InterPro"/>
</dbReference>
<feature type="transmembrane region" description="Helical" evidence="7">
    <location>
        <begin position="169"/>
        <end position="190"/>
    </location>
</feature>
<feature type="transmembrane region" description="Helical" evidence="7">
    <location>
        <begin position="135"/>
        <end position="157"/>
    </location>
</feature>
<evidence type="ECO:0000256" key="5">
    <source>
        <dbReference type="ARBA" id="ARBA00022989"/>
    </source>
</evidence>
<keyword evidence="6 7" id="KW-0472">Membrane</keyword>
<evidence type="ECO:0000256" key="1">
    <source>
        <dbReference type="ARBA" id="ARBA00004429"/>
    </source>
</evidence>
<feature type="transmembrane region" description="Helical" evidence="7">
    <location>
        <begin position="236"/>
        <end position="258"/>
    </location>
</feature>
<feature type="transmembrane region" description="Helical" evidence="7">
    <location>
        <begin position="48"/>
        <end position="77"/>
    </location>
</feature>
<feature type="transmembrane region" description="Helical" evidence="7">
    <location>
        <begin position="319"/>
        <end position="344"/>
    </location>
</feature>
<gene>
    <name evidence="8" type="ORF">SAMN04488092_102104</name>
</gene>
<protein>
    <submittedName>
        <fullName evidence="8">Putative efflux protein, MATE family</fullName>
    </submittedName>
</protein>
<comment type="subcellular location">
    <subcellularLocation>
        <location evidence="1">Cell inner membrane</location>
        <topology evidence="1">Multi-pass membrane protein</topology>
    </subcellularLocation>
</comment>
<reference evidence="8 9" key="1">
    <citation type="submission" date="2016-10" db="EMBL/GenBank/DDBJ databases">
        <authorList>
            <person name="de Groot N.N."/>
        </authorList>
    </citation>
    <scope>NUCLEOTIDE SEQUENCE [LARGE SCALE GENOMIC DNA]</scope>
    <source>
        <strain evidence="8 9">DSM 22007</strain>
    </source>
</reference>
<dbReference type="Pfam" id="PF01554">
    <property type="entry name" value="MatE"/>
    <property type="match status" value="2"/>
</dbReference>
<feature type="transmembrane region" description="Helical" evidence="7">
    <location>
        <begin position="196"/>
        <end position="215"/>
    </location>
</feature>
<dbReference type="PANTHER" id="PTHR43549">
    <property type="entry name" value="MULTIDRUG RESISTANCE PROTEIN YPNP-RELATED"/>
    <property type="match status" value="1"/>
</dbReference>
<sequence>MRPPAKFTTGSTMRHVAVMTMAGSLGLSFMFLVDFLALFWISRLHDEVLITALGFAGTIQFFVVSIAIGMMIGAVALVSRALGMGEADRARSIATSAMIYGVGVQAAIALLVFAFRRPLLIWSGAEGEALEVAISFLEISLPSLPLIAAGMCAGAILRAVGDAWRSMAVTMTAGLVAVVLDPLLILWMGWGVQGAALVIVISRAVMAIAGILWLVRGHDMLARPKAIDLRLFLKPFWVIALPAVGTQISTPFGNWVLIRAMAEQGDSAVAGLGVVMRLTILSFGGIFALSGAIGGIIGQNAGAGLHARVAKSYVDALKFCALYTGVTWILLALFADYVAAAFGLSPEGAHIVHVFSYYAAGSFVFTGALFVSNSAFNNLGRPLWATVANWTRDGVLIAPLAFGLGTLYGASGVVMAQAVANVLVGCVAGWVGWRFVKARMGIQSGPDAHPIRRGA</sequence>
<feature type="transmembrane region" description="Helical" evidence="7">
    <location>
        <begin position="21"/>
        <end position="42"/>
    </location>
</feature>
<feature type="transmembrane region" description="Helical" evidence="7">
    <location>
        <begin position="278"/>
        <end position="298"/>
    </location>
</feature>
<keyword evidence="9" id="KW-1185">Reference proteome</keyword>
<keyword evidence="5 7" id="KW-1133">Transmembrane helix</keyword>
<dbReference type="GO" id="GO:0042910">
    <property type="term" value="F:xenobiotic transmembrane transporter activity"/>
    <property type="evidence" value="ECO:0007669"/>
    <property type="project" value="InterPro"/>
</dbReference>
<dbReference type="EMBL" id="FOEP01000002">
    <property type="protein sequence ID" value="SEP74883.1"/>
    <property type="molecule type" value="Genomic_DNA"/>
</dbReference>